<dbReference type="AlphaFoldDB" id="A0AAV7NPA4"/>
<keyword evidence="2" id="KW-1185">Reference proteome</keyword>
<evidence type="ECO:0000313" key="2">
    <source>
        <dbReference type="Proteomes" id="UP001066276"/>
    </source>
</evidence>
<sequence length="161" mass="17945">MSQGPIPWDKDTAEEAKVVCIALSHACVWLEREWRQKGPQCWPRLQRQPKPCHFGPTAVGVKKSIGGYPPEVGAGKSDTAIRTCTSQPSIEHMAPASVWVIGHSSMRWARYRSRTQNAGLQFLWMARGGLHLDSLCQLIEEVLRWPTATAGVAHHPSRGRQ</sequence>
<name>A0AAV7NPA4_PLEWA</name>
<organism evidence="1 2">
    <name type="scientific">Pleurodeles waltl</name>
    <name type="common">Iberian ribbed newt</name>
    <dbReference type="NCBI Taxonomy" id="8319"/>
    <lineage>
        <taxon>Eukaryota</taxon>
        <taxon>Metazoa</taxon>
        <taxon>Chordata</taxon>
        <taxon>Craniata</taxon>
        <taxon>Vertebrata</taxon>
        <taxon>Euteleostomi</taxon>
        <taxon>Amphibia</taxon>
        <taxon>Batrachia</taxon>
        <taxon>Caudata</taxon>
        <taxon>Salamandroidea</taxon>
        <taxon>Salamandridae</taxon>
        <taxon>Pleurodelinae</taxon>
        <taxon>Pleurodeles</taxon>
    </lineage>
</organism>
<dbReference type="Proteomes" id="UP001066276">
    <property type="component" value="Chromosome 8"/>
</dbReference>
<protein>
    <submittedName>
        <fullName evidence="1">Uncharacterized protein</fullName>
    </submittedName>
</protein>
<accession>A0AAV7NPA4</accession>
<comment type="caution">
    <text evidence="1">The sequence shown here is derived from an EMBL/GenBank/DDBJ whole genome shotgun (WGS) entry which is preliminary data.</text>
</comment>
<gene>
    <name evidence="1" type="ORF">NDU88_005005</name>
</gene>
<proteinExistence type="predicted"/>
<dbReference type="EMBL" id="JANPWB010000012">
    <property type="protein sequence ID" value="KAJ1116800.1"/>
    <property type="molecule type" value="Genomic_DNA"/>
</dbReference>
<reference evidence="1" key="1">
    <citation type="journal article" date="2022" name="bioRxiv">
        <title>Sequencing and chromosome-scale assembly of the giantPleurodeles waltlgenome.</title>
        <authorList>
            <person name="Brown T."/>
            <person name="Elewa A."/>
            <person name="Iarovenko S."/>
            <person name="Subramanian E."/>
            <person name="Araus A.J."/>
            <person name="Petzold A."/>
            <person name="Susuki M."/>
            <person name="Suzuki K.-i.T."/>
            <person name="Hayashi T."/>
            <person name="Toyoda A."/>
            <person name="Oliveira C."/>
            <person name="Osipova E."/>
            <person name="Leigh N.D."/>
            <person name="Simon A."/>
            <person name="Yun M.H."/>
        </authorList>
    </citation>
    <scope>NUCLEOTIDE SEQUENCE</scope>
    <source>
        <strain evidence="1">20211129_DDA</strain>
        <tissue evidence="1">Liver</tissue>
    </source>
</reference>
<evidence type="ECO:0000313" key="1">
    <source>
        <dbReference type="EMBL" id="KAJ1116800.1"/>
    </source>
</evidence>